<accession>A0A0K9NXD9</accession>
<keyword evidence="4 8" id="KW-0812">Transmembrane</keyword>
<sequence length="409" mass="45968">MPMSLLVLVPCFFILVLIVVPWGELWILHIIWSKLEDEVHMWPELAEDVHLQRPLEGFENVIPVSKYRKEKICRCCFCLCDLEEGDEFRELKCNHVFHKCCLDKWIDHGHTDCPLCRGSLATTVTVFDEKLSGSNLGAILGRTLFLTVPNADIRSRSRFLPLSYAVPEIESRELIASSPELDSSEFRGTRVGVRADLDNNYCKYDNQSLQLFTLSLYLAGLIATFFASYTTRKLGRRPTMMFVGGFFLIGVALNAAAQDLAMLIGVGFANQAVPLFLSEIAPTRIHGALNILFQLNVTIGILFTNLINYGTNKINGGWGWRLSLGLAGIPALMLTIGSLLITETPNSLIERGRLEEGKAVLRRIRGTNNIDPEYEEMLEASVKAKEVQHPFHNLLKRRNRPPLVIAILL</sequence>
<comment type="similarity">
    <text evidence="2">Belongs to the major facilitator superfamily. Sugar transporter (TC 2.A.1.1) family.</text>
</comment>
<evidence type="ECO:0000256" key="4">
    <source>
        <dbReference type="ARBA" id="ARBA00022692"/>
    </source>
</evidence>
<feature type="domain" description="RING-type" evidence="9">
    <location>
        <begin position="75"/>
        <end position="117"/>
    </location>
</feature>
<dbReference type="InterPro" id="IPR013083">
    <property type="entry name" value="Znf_RING/FYVE/PHD"/>
</dbReference>
<protein>
    <recommendedName>
        <fullName evidence="9">RING-type domain-containing protein</fullName>
    </recommendedName>
</protein>
<keyword evidence="3" id="KW-0813">Transport</keyword>
<comment type="subcellular location">
    <subcellularLocation>
        <location evidence="1">Membrane</location>
    </subcellularLocation>
</comment>
<feature type="transmembrane region" description="Helical" evidence="8">
    <location>
        <begin position="241"/>
        <end position="268"/>
    </location>
</feature>
<dbReference type="CDD" id="cd16448">
    <property type="entry name" value="RING-H2"/>
    <property type="match status" value="1"/>
</dbReference>
<keyword evidence="6 8" id="KW-0472">Membrane</keyword>
<dbReference type="GO" id="GO:0015144">
    <property type="term" value="F:carbohydrate transmembrane transporter activity"/>
    <property type="evidence" value="ECO:0007669"/>
    <property type="project" value="InterPro"/>
</dbReference>
<dbReference type="Gene3D" id="1.20.1250.20">
    <property type="entry name" value="MFS general substrate transporter like domains"/>
    <property type="match status" value="1"/>
</dbReference>
<dbReference type="PANTHER" id="PTHR23500:SF357">
    <property type="entry name" value="IP12678P"/>
    <property type="match status" value="1"/>
</dbReference>
<dbReference type="InterPro" id="IPR001841">
    <property type="entry name" value="Znf_RING"/>
</dbReference>
<feature type="transmembrane region" description="Helical" evidence="8">
    <location>
        <begin position="288"/>
        <end position="307"/>
    </location>
</feature>
<keyword evidence="11" id="KW-1185">Reference proteome</keyword>
<evidence type="ECO:0000256" key="5">
    <source>
        <dbReference type="ARBA" id="ARBA00022989"/>
    </source>
</evidence>
<dbReference type="SUPFAM" id="SSF103473">
    <property type="entry name" value="MFS general substrate transporter"/>
    <property type="match status" value="1"/>
</dbReference>
<evidence type="ECO:0000313" key="10">
    <source>
        <dbReference type="EMBL" id="KMZ61348.1"/>
    </source>
</evidence>
<keyword evidence="7" id="KW-0862">Zinc</keyword>
<evidence type="ECO:0000313" key="11">
    <source>
        <dbReference type="Proteomes" id="UP000036987"/>
    </source>
</evidence>
<comment type="caution">
    <text evidence="10">The sequence shown here is derived from an EMBL/GenBank/DDBJ whole genome shotgun (WGS) entry which is preliminary data.</text>
</comment>
<dbReference type="PROSITE" id="PS50089">
    <property type="entry name" value="ZF_RING_2"/>
    <property type="match status" value="1"/>
</dbReference>
<dbReference type="STRING" id="29655.A0A0K9NXD9"/>
<dbReference type="Pfam" id="PF00083">
    <property type="entry name" value="Sugar_tr"/>
    <property type="match status" value="1"/>
</dbReference>
<dbReference type="PANTHER" id="PTHR23500">
    <property type="entry name" value="SOLUTE CARRIER FAMILY 2, FACILITATED GLUCOSE TRANSPORTER"/>
    <property type="match status" value="1"/>
</dbReference>
<evidence type="ECO:0000256" key="7">
    <source>
        <dbReference type="PROSITE-ProRule" id="PRU00175"/>
    </source>
</evidence>
<feature type="transmembrane region" description="Helical" evidence="8">
    <location>
        <begin position="319"/>
        <end position="341"/>
    </location>
</feature>
<evidence type="ECO:0000256" key="8">
    <source>
        <dbReference type="SAM" id="Phobius"/>
    </source>
</evidence>
<organism evidence="10 11">
    <name type="scientific">Zostera marina</name>
    <name type="common">Eelgrass</name>
    <dbReference type="NCBI Taxonomy" id="29655"/>
    <lineage>
        <taxon>Eukaryota</taxon>
        <taxon>Viridiplantae</taxon>
        <taxon>Streptophyta</taxon>
        <taxon>Embryophyta</taxon>
        <taxon>Tracheophyta</taxon>
        <taxon>Spermatophyta</taxon>
        <taxon>Magnoliopsida</taxon>
        <taxon>Liliopsida</taxon>
        <taxon>Zosteraceae</taxon>
        <taxon>Zostera</taxon>
    </lineage>
</organism>
<keyword evidence="7" id="KW-0479">Metal-binding</keyword>
<dbReference type="InterPro" id="IPR005828">
    <property type="entry name" value="MFS_sugar_transport-like"/>
</dbReference>
<dbReference type="GO" id="GO:0008270">
    <property type="term" value="F:zinc ion binding"/>
    <property type="evidence" value="ECO:0007669"/>
    <property type="project" value="UniProtKB-KW"/>
</dbReference>
<gene>
    <name evidence="10" type="ORF">ZOSMA_530G00020</name>
</gene>
<dbReference type="EMBL" id="LFYR01001490">
    <property type="protein sequence ID" value="KMZ61348.1"/>
    <property type="molecule type" value="Genomic_DNA"/>
</dbReference>
<dbReference type="OrthoDB" id="785686at2759"/>
<dbReference type="InterPro" id="IPR036259">
    <property type="entry name" value="MFS_trans_sf"/>
</dbReference>
<dbReference type="SUPFAM" id="SSF57850">
    <property type="entry name" value="RING/U-box"/>
    <property type="match status" value="1"/>
</dbReference>
<evidence type="ECO:0000256" key="6">
    <source>
        <dbReference type="ARBA" id="ARBA00023136"/>
    </source>
</evidence>
<keyword evidence="7" id="KW-0863">Zinc-finger</keyword>
<dbReference type="Pfam" id="PF13639">
    <property type="entry name" value="zf-RING_2"/>
    <property type="match status" value="1"/>
</dbReference>
<dbReference type="AlphaFoldDB" id="A0A0K9NXD9"/>
<dbReference type="InterPro" id="IPR045262">
    <property type="entry name" value="STP/PLT_plant"/>
</dbReference>
<dbReference type="Proteomes" id="UP000036987">
    <property type="component" value="Unassembled WGS sequence"/>
</dbReference>
<name>A0A0K9NXD9_ZOSMR</name>
<evidence type="ECO:0000259" key="9">
    <source>
        <dbReference type="PROSITE" id="PS50089"/>
    </source>
</evidence>
<feature type="transmembrane region" description="Helical" evidence="8">
    <location>
        <begin position="209"/>
        <end position="229"/>
    </location>
</feature>
<dbReference type="GO" id="GO:0016020">
    <property type="term" value="C:membrane"/>
    <property type="evidence" value="ECO:0007669"/>
    <property type="project" value="UniProtKB-SubCell"/>
</dbReference>
<proteinExistence type="inferred from homology"/>
<evidence type="ECO:0000256" key="3">
    <source>
        <dbReference type="ARBA" id="ARBA00022448"/>
    </source>
</evidence>
<dbReference type="Gene3D" id="3.30.40.10">
    <property type="entry name" value="Zinc/RING finger domain, C3HC4 (zinc finger)"/>
    <property type="match status" value="1"/>
</dbReference>
<reference evidence="11" key="1">
    <citation type="journal article" date="2016" name="Nature">
        <title>The genome of the seagrass Zostera marina reveals angiosperm adaptation to the sea.</title>
        <authorList>
            <person name="Olsen J.L."/>
            <person name="Rouze P."/>
            <person name="Verhelst B."/>
            <person name="Lin Y.-C."/>
            <person name="Bayer T."/>
            <person name="Collen J."/>
            <person name="Dattolo E."/>
            <person name="De Paoli E."/>
            <person name="Dittami S."/>
            <person name="Maumus F."/>
            <person name="Michel G."/>
            <person name="Kersting A."/>
            <person name="Lauritano C."/>
            <person name="Lohaus R."/>
            <person name="Toepel M."/>
            <person name="Tonon T."/>
            <person name="Vanneste K."/>
            <person name="Amirebrahimi M."/>
            <person name="Brakel J."/>
            <person name="Bostroem C."/>
            <person name="Chovatia M."/>
            <person name="Grimwood J."/>
            <person name="Jenkins J.W."/>
            <person name="Jueterbock A."/>
            <person name="Mraz A."/>
            <person name="Stam W.T."/>
            <person name="Tice H."/>
            <person name="Bornberg-Bauer E."/>
            <person name="Green P.J."/>
            <person name="Pearson G.A."/>
            <person name="Procaccini G."/>
            <person name="Duarte C.M."/>
            <person name="Schmutz J."/>
            <person name="Reusch T.B.H."/>
            <person name="Van de Peer Y."/>
        </authorList>
    </citation>
    <scope>NUCLEOTIDE SEQUENCE [LARGE SCALE GENOMIC DNA]</scope>
    <source>
        <strain evidence="11">cv. Finnish</strain>
    </source>
</reference>
<evidence type="ECO:0000256" key="2">
    <source>
        <dbReference type="ARBA" id="ARBA00010992"/>
    </source>
</evidence>
<keyword evidence="5 8" id="KW-1133">Transmembrane helix</keyword>
<evidence type="ECO:0000256" key="1">
    <source>
        <dbReference type="ARBA" id="ARBA00004370"/>
    </source>
</evidence>